<dbReference type="RefSeq" id="WP_101394204.1">
    <property type="nucleotide sequence ID" value="NZ_PJNE01000001.1"/>
</dbReference>
<dbReference type="InterPro" id="IPR039422">
    <property type="entry name" value="MarR/SlyA-like"/>
</dbReference>
<dbReference type="GO" id="GO:0006950">
    <property type="term" value="P:response to stress"/>
    <property type="evidence" value="ECO:0007669"/>
    <property type="project" value="TreeGrafter"/>
</dbReference>
<dbReference type="GO" id="GO:0003677">
    <property type="term" value="F:DNA binding"/>
    <property type="evidence" value="ECO:0007669"/>
    <property type="project" value="UniProtKB-KW"/>
</dbReference>
<dbReference type="InterPro" id="IPR036390">
    <property type="entry name" value="WH_DNA-bd_sf"/>
</dbReference>
<dbReference type="PROSITE" id="PS50995">
    <property type="entry name" value="HTH_MARR_2"/>
    <property type="match status" value="2"/>
</dbReference>
<keyword evidence="3" id="KW-1185">Reference proteome</keyword>
<evidence type="ECO:0000259" key="1">
    <source>
        <dbReference type="PROSITE" id="PS50995"/>
    </source>
</evidence>
<dbReference type="OrthoDB" id="3174724at2"/>
<gene>
    <name evidence="2" type="ORF">ATL31_0291</name>
</gene>
<organism evidence="2 3">
    <name type="scientific">Phycicoccus duodecadis</name>
    <dbReference type="NCBI Taxonomy" id="173053"/>
    <lineage>
        <taxon>Bacteria</taxon>
        <taxon>Bacillati</taxon>
        <taxon>Actinomycetota</taxon>
        <taxon>Actinomycetes</taxon>
        <taxon>Micrococcales</taxon>
        <taxon>Intrasporangiaceae</taxon>
        <taxon>Phycicoccus</taxon>
    </lineage>
</organism>
<dbReference type="Pfam" id="PF12802">
    <property type="entry name" value="MarR_2"/>
    <property type="match status" value="2"/>
</dbReference>
<dbReference type="PANTHER" id="PTHR33164:SF95">
    <property type="entry name" value="TRANSCRIPTIONAL REGULATOR"/>
    <property type="match status" value="1"/>
</dbReference>
<proteinExistence type="predicted"/>
<dbReference type="InterPro" id="IPR036388">
    <property type="entry name" value="WH-like_DNA-bd_sf"/>
</dbReference>
<dbReference type="AlphaFoldDB" id="A0A2N3YF80"/>
<dbReference type="SMART" id="SM00347">
    <property type="entry name" value="HTH_MARR"/>
    <property type="match status" value="2"/>
</dbReference>
<comment type="caution">
    <text evidence="2">The sequence shown here is derived from an EMBL/GenBank/DDBJ whole genome shotgun (WGS) entry which is preliminary data.</text>
</comment>
<feature type="domain" description="HTH marR-type" evidence="1">
    <location>
        <begin position="15"/>
        <end position="147"/>
    </location>
</feature>
<evidence type="ECO:0000313" key="3">
    <source>
        <dbReference type="Proteomes" id="UP000233781"/>
    </source>
</evidence>
<protein>
    <submittedName>
        <fullName evidence="2">DNA-binding MarR family transcriptional regulator</fullName>
    </submittedName>
</protein>
<dbReference type="Proteomes" id="UP000233781">
    <property type="component" value="Unassembled WGS sequence"/>
</dbReference>
<dbReference type="PANTHER" id="PTHR33164">
    <property type="entry name" value="TRANSCRIPTIONAL REGULATOR, MARR FAMILY"/>
    <property type="match status" value="1"/>
</dbReference>
<dbReference type="Gene3D" id="1.10.10.10">
    <property type="entry name" value="Winged helix-like DNA-binding domain superfamily/Winged helix DNA-binding domain"/>
    <property type="match status" value="2"/>
</dbReference>
<dbReference type="GO" id="GO:0003700">
    <property type="term" value="F:DNA-binding transcription factor activity"/>
    <property type="evidence" value="ECO:0007669"/>
    <property type="project" value="InterPro"/>
</dbReference>
<dbReference type="InterPro" id="IPR000835">
    <property type="entry name" value="HTH_MarR-typ"/>
</dbReference>
<evidence type="ECO:0000313" key="2">
    <source>
        <dbReference type="EMBL" id="PKW25499.1"/>
    </source>
</evidence>
<reference evidence="2 3" key="1">
    <citation type="submission" date="2017-12" db="EMBL/GenBank/DDBJ databases">
        <title>Sequencing the genomes of 1000 Actinobacteria strains.</title>
        <authorList>
            <person name="Klenk H.-P."/>
        </authorList>
    </citation>
    <scope>NUCLEOTIDE SEQUENCE [LARGE SCALE GENOMIC DNA]</scope>
    <source>
        <strain evidence="2 3">DSM 12806</strain>
    </source>
</reference>
<accession>A0A2N3YF80</accession>
<feature type="domain" description="HTH marR-type" evidence="1">
    <location>
        <begin position="138"/>
        <end position="296"/>
    </location>
</feature>
<dbReference type="SUPFAM" id="SSF46785">
    <property type="entry name" value="Winged helix' DNA-binding domain"/>
    <property type="match status" value="2"/>
</dbReference>
<name>A0A2N3YF80_9MICO</name>
<keyword evidence="2" id="KW-0238">DNA-binding</keyword>
<dbReference type="EMBL" id="PJNE01000001">
    <property type="protein sequence ID" value="PKW25499.1"/>
    <property type="molecule type" value="Genomic_DNA"/>
</dbReference>
<sequence length="300" mass="32506">MPFEEQPARVAAAGHVPLGALCGHLLRRAQQHHTEVWAGVVGPDATGPQYAVLSAVEARPGVDQRTVGALASLDRSTTAQVVRRLETRGWLTRVTDPADRRRDLLGLTSSGAAQLRALHPRASIVQDRLLAPLSARERSAFVRDLAAVARVEDVPGAGHGPDAPWRIPGHLLRRAQQVHTAIFAEMLGGALTGPQYAVLHVLDGRPGVDQGELGARTGLDRSTTADVGARLERRGWVTRERDPDDARRRRLSLTGEGRRALDEHEPRVLALQDVVLAPLPARARPSFRARLARVARLPDA</sequence>